<keyword evidence="4" id="KW-1185">Reference proteome</keyword>
<dbReference type="Pfam" id="PF00144">
    <property type="entry name" value="Beta-lactamase"/>
    <property type="match status" value="1"/>
</dbReference>
<sequence>MAKMTDALLAARGALDYAVGWLEYRVWRTRVPGAQVAVMIGDDLIVNRAVGMADTESEERLGTAHQFRIASHSKWLTATAFLRLAEADVLALDDPASAFVTELEGTPFADVTIAELLSHGSGITRDSDDKGFWSADGDFPDRERLLETVRAGGDVVEPNAVFKYSNFGFGLLGLVLEAVTERTYEETMRELVTRPLGLTRTVPDIDDRKSAKPVTGHSGIVTDHRRTPMPSPSAGALHAATGFTSTAAELARFGRAHVYGNEELLSDRSKARMQRAHWTYRDRSGAEASYGLGTMRTEIGGSLWVGHGGSWLGQSTRTLVEPRLGIVITVLTNSIDGPADELARGIAKLILQSQKTSSKPLSLVAEAGPAVGSASASPTRGSKRVELSRFMGRFASEWSIVDVVQVGERLLAISPQSPDPIAAAIELTVIDEQTLRLPLDPGFDSVGELLHYDFDAKGRVRSISGGWDVRPASSLESFPLS</sequence>
<dbReference type="InterPro" id="IPR012338">
    <property type="entry name" value="Beta-lactam/transpept-like"/>
</dbReference>
<dbReference type="RefSeq" id="WP_086991657.1">
    <property type="nucleotide sequence ID" value="NZ_FUHU01000026.1"/>
</dbReference>
<dbReference type="InterPro" id="IPR050491">
    <property type="entry name" value="AmpC-like"/>
</dbReference>
<evidence type="ECO:0000259" key="2">
    <source>
        <dbReference type="Pfam" id="PF00144"/>
    </source>
</evidence>
<dbReference type="Proteomes" id="UP000195787">
    <property type="component" value="Unassembled WGS sequence"/>
</dbReference>
<evidence type="ECO:0000313" key="3">
    <source>
        <dbReference type="EMBL" id="SJM58419.1"/>
    </source>
</evidence>
<dbReference type="PANTHER" id="PTHR46825:SF9">
    <property type="entry name" value="BETA-LACTAMASE-RELATED DOMAIN-CONTAINING PROTEIN"/>
    <property type="match status" value="1"/>
</dbReference>
<dbReference type="AlphaFoldDB" id="A0A1R4FRB3"/>
<feature type="region of interest" description="Disordered" evidence="1">
    <location>
        <begin position="203"/>
        <end position="237"/>
    </location>
</feature>
<dbReference type="SUPFAM" id="SSF56601">
    <property type="entry name" value="beta-lactamase/transpeptidase-like"/>
    <property type="match status" value="1"/>
</dbReference>
<proteinExistence type="predicted"/>
<feature type="domain" description="Beta-lactamase-related" evidence="2">
    <location>
        <begin position="25"/>
        <end position="344"/>
    </location>
</feature>
<dbReference type="PANTHER" id="PTHR46825">
    <property type="entry name" value="D-ALANYL-D-ALANINE-CARBOXYPEPTIDASE/ENDOPEPTIDASE AMPH"/>
    <property type="match status" value="1"/>
</dbReference>
<dbReference type="EMBL" id="FUHU01000026">
    <property type="protein sequence ID" value="SJM58419.1"/>
    <property type="molecule type" value="Genomic_DNA"/>
</dbReference>
<dbReference type="InterPro" id="IPR001466">
    <property type="entry name" value="Beta-lactam-related"/>
</dbReference>
<dbReference type="GeneID" id="303172790"/>
<evidence type="ECO:0000256" key="1">
    <source>
        <dbReference type="SAM" id="MobiDB-lite"/>
    </source>
</evidence>
<organism evidence="3 4">
    <name type="scientific">Agrococcus casei LMG 22410</name>
    <dbReference type="NCBI Taxonomy" id="1255656"/>
    <lineage>
        <taxon>Bacteria</taxon>
        <taxon>Bacillati</taxon>
        <taxon>Actinomycetota</taxon>
        <taxon>Actinomycetes</taxon>
        <taxon>Micrococcales</taxon>
        <taxon>Microbacteriaceae</taxon>
        <taxon>Agrococcus</taxon>
    </lineage>
</organism>
<reference evidence="3 4" key="1">
    <citation type="submission" date="2017-02" db="EMBL/GenBank/DDBJ databases">
        <authorList>
            <person name="Peterson S.W."/>
        </authorList>
    </citation>
    <scope>NUCLEOTIDE SEQUENCE [LARGE SCALE GENOMIC DNA]</scope>
    <source>
        <strain evidence="3 4">LMG 22410</strain>
    </source>
</reference>
<name>A0A1R4FRB3_9MICO</name>
<protein>
    <submittedName>
        <fullName evidence="3">Beta-lactamase class C and other penicillin binding proteins</fullName>
    </submittedName>
</protein>
<dbReference type="Gene3D" id="3.40.710.10">
    <property type="entry name" value="DD-peptidase/beta-lactamase superfamily"/>
    <property type="match status" value="1"/>
</dbReference>
<accession>A0A1R4FRB3</accession>
<evidence type="ECO:0000313" key="4">
    <source>
        <dbReference type="Proteomes" id="UP000195787"/>
    </source>
</evidence>
<dbReference type="OrthoDB" id="3863176at2"/>
<gene>
    <name evidence="3" type="ORF">CZ674_06100</name>
</gene>